<dbReference type="PROSITE" id="PS50222">
    <property type="entry name" value="EF_HAND_2"/>
    <property type="match status" value="1"/>
</dbReference>
<name>A0A290MGY9_CAUVI</name>
<organism evidence="3 4">
    <name type="scientific">Caulobacter vibrioides</name>
    <name type="common">Caulobacter crescentus</name>
    <dbReference type="NCBI Taxonomy" id="155892"/>
    <lineage>
        <taxon>Bacteria</taxon>
        <taxon>Pseudomonadati</taxon>
        <taxon>Pseudomonadota</taxon>
        <taxon>Alphaproteobacteria</taxon>
        <taxon>Caulobacterales</taxon>
        <taxon>Caulobacteraceae</taxon>
        <taxon>Caulobacter</taxon>
    </lineage>
</organism>
<reference evidence="4" key="1">
    <citation type="submission" date="2017-09" db="EMBL/GenBank/DDBJ databases">
        <title>Genome evolution observed in wild isolates of Caulobacter crescentus.</title>
        <authorList>
            <person name="Ely B."/>
            <person name="Wilson K."/>
            <person name="Scott D."/>
        </authorList>
    </citation>
    <scope>NUCLEOTIDE SEQUENCE [LARGE SCALE GENOMIC DNA]</scope>
    <source>
        <strain evidence="4">CB13b1a</strain>
    </source>
</reference>
<evidence type="ECO:0000259" key="2">
    <source>
        <dbReference type="PROSITE" id="PS50222"/>
    </source>
</evidence>
<proteinExistence type="predicted"/>
<dbReference type="Proteomes" id="UP000217311">
    <property type="component" value="Chromosome"/>
</dbReference>
<evidence type="ECO:0000256" key="1">
    <source>
        <dbReference type="SAM" id="Phobius"/>
    </source>
</evidence>
<evidence type="ECO:0000313" key="3">
    <source>
        <dbReference type="EMBL" id="ATC31333.1"/>
    </source>
</evidence>
<sequence>MAGLSFCALGDPGLRLPWQVRRPAMPAGKLSKKTETLEIRLPPETKAAFMARCQASRRTASEALRGFIEQDLVTPKPAPRRRSLAWHALAAAVAGLAVGAVAAPSLARTATTDATFQRLDVNHDGVLSVEEFRAR</sequence>
<accession>A0A290MGY9</accession>
<dbReference type="PROSITE" id="PS00018">
    <property type="entry name" value="EF_HAND_1"/>
    <property type="match status" value="1"/>
</dbReference>
<keyword evidence="1" id="KW-1133">Transmembrane helix</keyword>
<gene>
    <name evidence="3" type="ORF">CA606_02645</name>
</gene>
<dbReference type="InterPro" id="IPR002048">
    <property type="entry name" value="EF_hand_dom"/>
</dbReference>
<dbReference type="InterPro" id="IPR018247">
    <property type="entry name" value="EF_Hand_1_Ca_BS"/>
</dbReference>
<dbReference type="GO" id="GO:0005509">
    <property type="term" value="F:calcium ion binding"/>
    <property type="evidence" value="ECO:0007669"/>
    <property type="project" value="InterPro"/>
</dbReference>
<keyword evidence="1" id="KW-0812">Transmembrane</keyword>
<keyword evidence="1" id="KW-0472">Membrane</keyword>
<feature type="transmembrane region" description="Helical" evidence="1">
    <location>
        <begin position="84"/>
        <end position="103"/>
    </location>
</feature>
<dbReference type="AlphaFoldDB" id="A0A290MGY9"/>
<dbReference type="EMBL" id="CP023315">
    <property type="protein sequence ID" value="ATC31333.1"/>
    <property type="molecule type" value="Genomic_DNA"/>
</dbReference>
<feature type="domain" description="EF-hand" evidence="2">
    <location>
        <begin position="107"/>
        <end position="135"/>
    </location>
</feature>
<dbReference type="Pfam" id="PF13202">
    <property type="entry name" value="EF-hand_5"/>
    <property type="match status" value="1"/>
</dbReference>
<evidence type="ECO:0000313" key="4">
    <source>
        <dbReference type="Proteomes" id="UP000217311"/>
    </source>
</evidence>
<protein>
    <recommendedName>
        <fullName evidence="2">EF-hand domain-containing protein</fullName>
    </recommendedName>
</protein>